<evidence type="ECO:0000256" key="1">
    <source>
        <dbReference type="SAM" id="MobiDB-lite"/>
    </source>
</evidence>
<evidence type="ECO:0000313" key="4">
    <source>
        <dbReference type="Proteomes" id="UP000582643"/>
    </source>
</evidence>
<dbReference type="InterPro" id="IPR052179">
    <property type="entry name" value="DD-CPase-like"/>
</dbReference>
<dbReference type="GO" id="GO:0006508">
    <property type="term" value="P:proteolysis"/>
    <property type="evidence" value="ECO:0007669"/>
    <property type="project" value="InterPro"/>
</dbReference>
<feature type="compositionally biased region" description="Low complexity" evidence="1">
    <location>
        <begin position="782"/>
        <end position="792"/>
    </location>
</feature>
<dbReference type="CDD" id="cd14814">
    <property type="entry name" value="Peptidase_M15"/>
    <property type="match status" value="1"/>
</dbReference>
<feature type="region of interest" description="Disordered" evidence="1">
    <location>
        <begin position="476"/>
        <end position="495"/>
    </location>
</feature>
<keyword evidence="4" id="KW-1185">Reference proteome</keyword>
<dbReference type="Pfam" id="PF02557">
    <property type="entry name" value="VanY"/>
    <property type="match status" value="1"/>
</dbReference>
<gene>
    <name evidence="3" type="ORF">GGE06_001397</name>
</gene>
<accession>A0A7W7TW64</accession>
<name>A0A7W7TW64_9ACTN</name>
<dbReference type="Gene3D" id="3.30.1380.10">
    <property type="match status" value="1"/>
</dbReference>
<protein>
    <recommendedName>
        <fullName evidence="2">D-alanyl-D-alanine carboxypeptidase-like core domain-containing protein</fullName>
    </recommendedName>
</protein>
<evidence type="ECO:0000313" key="3">
    <source>
        <dbReference type="EMBL" id="MBB4980489.1"/>
    </source>
</evidence>
<dbReference type="SUPFAM" id="SSF55166">
    <property type="entry name" value="Hedgehog/DD-peptidase"/>
    <property type="match status" value="1"/>
</dbReference>
<dbReference type="AlphaFoldDB" id="A0A7W7TW64"/>
<organism evidence="3 4">
    <name type="scientific">Streptomyces nymphaeiformis</name>
    <dbReference type="NCBI Taxonomy" id="2663842"/>
    <lineage>
        <taxon>Bacteria</taxon>
        <taxon>Bacillati</taxon>
        <taxon>Actinomycetota</taxon>
        <taxon>Actinomycetes</taxon>
        <taxon>Kitasatosporales</taxon>
        <taxon>Streptomycetaceae</taxon>
        <taxon>Streptomyces</taxon>
    </lineage>
</organism>
<feature type="compositionally biased region" description="Basic and acidic residues" evidence="1">
    <location>
        <begin position="432"/>
        <end position="442"/>
    </location>
</feature>
<feature type="compositionally biased region" description="Basic and acidic residues" evidence="1">
    <location>
        <begin position="804"/>
        <end position="814"/>
    </location>
</feature>
<proteinExistence type="predicted"/>
<sequence length="814" mass="87840">MATYECECGGGHHRHAAEPERPTAPELREYAAETGLLGGEYDSPLTEAEESALATELLGVADEQELEAFLGSLLAPLARHDGGFLSAAAGEALGGVLKNVARTVLPPAPPTGGRGVSSPPCLPPTGRRGAPGPGCLVVDRLPMLRQHVGTRPDLILKWNAMDRPSRIDVVVHLHGFALHGGRMTLPVDMEPVSGLEFHTAGNAPGRTAPTLLVLPRGHHVDGPSGRRYSHPALEPPGAIDRLVAEALARFRAATGVDAPRGRLVLTAHSGGGASLVKILRTVDPDEVHTFDALYQDPTPLIDWARQRIDRGSGALRVLYRPYEKTARNSERVAAAVRPAGSPRFRVEWTKVQHMHIPRLYGPLLLADVAADLPGTGPAPAPRRGTAVREVADTYGELASGTGDRWSGTPEQLDFRQRVLSAHLAHSRQKGRPGRDLAPDELSHVPGTPDRIIMRSDAAAAAGRLLAAANAALAEARASGDADSGHTTRLTATSGYRGRERQRSLWLGHFTGYYDVTATARAKLPGGPHGDRAVRYMLVDFPIPDKIAAPGYSNHQNGIAIDFLQERDRGHGIANSTGKRAVRRWRSTWFYGWLRANAHRFGFGPLATEPWHWIFRGSPSTELFGLGSESMDPQESEFEVARRFVRLSAAAARNAAMAPRDRYHRYRPYRGRAGDRAVGRAAVFTAARRYAPGLYRSFHRYARPAPWYWPRRRYGHRYPGATPWPVPLPYEPTPEPMPYADTGTDPGPVDTGPVDTGPVDAGPVDTGPEAAPDAPAAPPPARAPAEPVAEPSAAPAPPDSGTWVRRGDRVMITEA</sequence>
<feature type="region of interest" description="Disordered" evidence="1">
    <location>
        <begin position="107"/>
        <end position="129"/>
    </location>
</feature>
<dbReference type="EMBL" id="JACHJY010000002">
    <property type="protein sequence ID" value="MBB4980489.1"/>
    <property type="molecule type" value="Genomic_DNA"/>
</dbReference>
<comment type="caution">
    <text evidence="3">The sequence shown here is derived from an EMBL/GenBank/DDBJ whole genome shotgun (WGS) entry which is preliminary data.</text>
</comment>
<dbReference type="InterPro" id="IPR009045">
    <property type="entry name" value="Zn_M74/Hedgehog-like"/>
</dbReference>
<reference evidence="3 4" key="1">
    <citation type="submission" date="2020-08" db="EMBL/GenBank/DDBJ databases">
        <title>Genomic Encyclopedia of Type Strains, Phase III (KMG-III): the genomes of soil and plant-associated and newly described type strains.</title>
        <authorList>
            <person name="Whitman W."/>
        </authorList>
    </citation>
    <scope>NUCLEOTIDE SEQUENCE [LARGE SCALE GENOMIC DNA]</scope>
    <source>
        <strain evidence="3 4">SFB5A</strain>
    </source>
</reference>
<feature type="region of interest" description="Disordered" evidence="1">
    <location>
        <begin position="734"/>
        <end position="814"/>
    </location>
</feature>
<evidence type="ECO:0000259" key="2">
    <source>
        <dbReference type="Pfam" id="PF02557"/>
    </source>
</evidence>
<feature type="domain" description="D-alanyl-D-alanine carboxypeptidase-like core" evidence="2">
    <location>
        <begin position="485"/>
        <end position="616"/>
    </location>
</feature>
<feature type="region of interest" description="Disordered" evidence="1">
    <location>
        <begin position="424"/>
        <end position="448"/>
    </location>
</feature>
<dbReference type="GO" id="GO:0008233">
    <property type="term" value="F:peptidase activity"/>
    <property type="evidence" value="ECO:0007669"/>
    <property type="project" value="InterPro"/>
</dbReference>
<feature type="region of interest" description="Disordered" evidence="1">
    <location>
        <begin position="1"/>
        <end position="24"/>
    </location>
</feature>
<dbReference type="RefSeq" id="WP_184930272.1">
    <property type="nucleotide sequence ID" value="NZ_JACHJY010000002.1"/>
</dbReference>
<dbReference type="PANTHER" id="PTHR34385:SF1">
    <property type="entry name" value="PEPTIDOGLYCAN L-ALANYL-D-GLUTAMATE ENDOPEPTIDASE CWLK"/>
    <property type="match status" value="1"/>
</dbReference>
<dbReference type="InterPro" id="IPR003709">
    <property type="entry name" value="VanY-like_core_dom"/>
</dbReference>
<dbReference type="PANTHER" id="PTHR34385">
    <property type="entry name" value="D-ALANYL-D-ALANINE CARBOXYPEPTIDASE"/>
    <property type="match status" value="1"/>
</dbReference>
<dbReference type="Proteomes" id="UP000582643">
    <property type="component" value="Unassembled WGS sequence"/>
</dbReference>